<dbReference type="InterPro" id="IPR001647">
    <property type="entry name" value="HTH_TetR"/>
</dbReference>
<dbReference type="PANTHER" id="PTHR30055">
    <property type="entry name" value="HTH-TYPE TRANSCRIPTIONAL REGULATOR RUTR"/>
    <property type="match status" value="1"/>
</dbReference>
<dbReference type="EMBL" id="QXDC01000003">
    <property type="protein sequence ID" value="RIA44333.1"/>
    <property type="molecule type" value="Genomic_DNA"/>
</dbReference>
<reference evidence="7 8" key="1">
    <citation type="submission" date="2018-08" db="EMBL/GenBank/DDBJ databases">
        <title>Genomic Encyclopedia of Type Strains, Phase IV (KMG-IV): sequencing the most valuable type-strain genomes for metagenomic binning, comparative biology and taxonomic classification.</title>
        <authorList>
            <person name="Goeker M."/>
        </authorList>
    </citation>
    <scope>NUCLEOTIDE SEQUENCE [LARGE SCALE GENOMIC DNA]</scope>
    <source>
        <strain evidence="7 8">DSM 25527</strain>
    </source>
</reference>
<evidence type="ECO:0000256" key="1">
    <source>
        <dbReference type="ARBA" id="ARBA00023015"/>
    </source>
</evidence>
<feature type="region of interest" description="Disordered" evidence="5">
    <location>
        <begin position="202"/>
        <end position="234"/>
    </location>
</feature>
<evidence type="ECO:0000313" key="7">
    <source>
        <dbReference type="EMBL" id="RIA44333.1"/>
    </source>
</evidence>
<dbReference type="GO" id="GO:0003700">
    <property type="term" value="F:DNA-binding transcription factor activity"/>
    <property type="evidence" value="ECO:0007669"/>
    <property type="project" value="TreeGrafter"/>
</dbReference>
<dbReference type="PROSITE" id="PS50977">
    <property type="entry name" value="HTH_TETR_2"/>
    <property type="match status" value="1"/>
</dbReference>
<keyword evidence="1" id="KW-0805">Transcription regulation</keyword>
<keyword evidence="8" id="KW-1185">Reference proteome</keyword>
<keyword evidence="3" id="KW-0804">Transcription</keyword>
<dbReference type="InterPro" id="IPR036271">
    <property type="entry name" value="Tet_transcr_reg_TetR-rel_C_sf"/>
</dbReference>
<dbReference type="InterPro" id="IPR050109">
    <property type="entry name" value="HTH-type_TetR-like_transc_reg"/>
</dbReference>
<dbReference type="SUPFAM" id="SSF48498">
    <property type="entry name" value="Tetracyclin repressor-like, C-terminal domain"/>
    <property type="match status" value="1"/>
</dbReference>
<protein>
    <submittedName>
        <fullName evidence="7">TetR family transcriptional regulator</fullName>
    </submittedName>
</protein>
<dbReference type="Proteomes" id="UP000266568">
    <property type="component" value="Unassembled WGS sequence"/>
</dbReference>
<sequence length="234" mass="26795">MQVRERNKAEKRERIRRAALKLFSQHGYDATTLRDVAREAHVALGTLSLYAADKRDLTLLVFNEITVEMMEIAIDMTRSRDMPLGERILAFFAPFYQDWANNPRLARIFLQINYYSGGMHGEEYTRTRRAIARQLEFIVEDAINRGEIRPLETTDVVAQHFFLIFSATARWWVGGDDPVAEEGIDYLRRLIRLQINGLSPRAAATSQRSNTRAKAGAATPRSPRKRSSTGAHER</sequence>
<proteinExistence type="predicted"/>
<name>A0A397P7M3_9SPHN</name>
<dbReference type="RefSeq" id="WP_170151015.1">
    <property type="nucleotide sequence ID" value="NZ_QXDC01000003.1"/>
</dbReference>
<keyword evidence="2 4" id="KW-0238">DNA-binding</keyword>
<dbReference type="AlphaFoldDB" id="A0A397P7M3"/>
<dbReference type="SUPFAM" id="SSF46689">
    <property type="entry name" value="Homeodomain-like"/>
    <property type="match status" value="1"/>
</dbReference>
<evidence type="ECO:0000256" key="4">
    <source>
        <dbReference type="PROSITE-ProRule" id="PRU00335"/>
    </source>
</evidence>
<accession>A0A397P7M3</accession>
<dbReference type="Gene3D" id="1.10.357.10">
    <property type="entry name" value="Tetracycline Repressor, domain 2"/>
    <property type="match status" value="1"/>
</dbReference>
<evidence type="ECO:0000256" key="5">
    <source>
        <dbReference type="SAM" id="MobiDB-lite"/>
    </source>
</evidence>
<comment type="caution">
    <text evidence="7">The sequence shown here is derived from an EMBL/GenBank/DDBJ whole genome shotgun (WGS) entry which is preliminary data.</text>
</comment>
<evidence type="ECO:0000259" key="6">
    <source>
        <dbReference type="PROSITE" id="PS50977"/>
    </source>
</evidence>
<evidence type="ECO:0000313" key="8">
    <source>
        <dbReference type="Proteomes" id="UP000266568"/>
    </source>
</evidence>
<feature type="domain" description="HTH tetR-type" evidence="6">
    <location>
        <begin position="9"/>
        <end position="69"/>
    </location>
</feature>
<dbReference type="GO" id="GO:0000976">
    <property type="term" value="F:transcription cis-regulatory region binding"/>
    <property type="evidence" value="ECO:0007669"/>
    <property type="project" value="TreeGrafter"/>
</dbReference>
<feature type="DNA-binding region" description="H-T-H motif" evidence="4">
    <location>
        <begin position="32"/>
        <end position="51"/>
    </location>
</feature>
<dbReference type="Pfam" id="PF00440">
    <property type="entry name" value="TetR_N"/>
    <property type="match status" value="1"/>
</dbReference>
<gene>
    <name evidence="7" type="ORF">DFR49_2574</name>
</gene>
<dbReference type="InterPro" id="IPR009057">
    <property type="entry name" value="Homeodomain-like_sf"/>
</dbReference>
<evidence type="ECO:0000256" key="2">
    <source>
        <dbReference type="ARBA" id="ARBA00023125"/>
    </source>
</evidence>
<evidence type="ECO:0000256" key="3">
    <source>
        <dbReference type="ARBA" id="ARBA00023163"/>
    </source>
</evidence>
<dbReference type="Gene3D" id="1.10.10.60">
    <property type="entry name" value="Homeodomain-like"/>
    <property type="match status" value="1"/>
</dbReference>
<organism evidence="7 8">
    <name type="scientific">Hephaestia caeni</name>
    <dbReference type="NCBI Taxonomy" id="645617"/>
    <lineage>
        <taxon>Bacteria</taxon>
        <taxon>Pseudomonadati</taxon>
        <taxon>Pseudomonadota</taxon>
        <taxon>Alphaproteobacteria</taxon>
        <taxon>Sphingomonadales</taxon>
        <taxon>Sphingomonadaceae</taxon>
        <taxon>Hephaestia</taxon>
    </lineage>
</organism>
<dbReference type="PANTHER" id="PTHR30055:SF234">
    <property type="entry name" value="HTH-TYPE TRANSCRIPTIONAL REGULATOR BETI"/>
    <property type="match status" value="1"/>
</dbReference>